<keyword evidence="5" id="KW-0297">G-protein coupled receptor</keyword>
<dbReference type="SUPFAM" id="SSF81321">
    <property type="entry name" value="Family A G protein-coupled receptor-like"/>
    <property type="match status" value="1"/>
</dbReference>
<feature type="transmembrane region" description="Helical" evidence="9">
    <location>
        <begin position="85"/>
        <end position="106"/>
    </location>
</feature>
<dbReference type="PRINTS" id="PR00237">
    <property type="entry name" value="GPCRRHODOPSN"/>
</dbReference>
<dbReference type="RefSeq" id="XP_013789283.1">
    <property type="nucleotide sequence ID" value="XM_013933829.1"/>
</dbReference>
<evidence type="ECO:0000256" key="3">
    <source>
        <dbReference type="ARBA" id="ARBA00022692"/>
    </source>
</evidence>
<keyword evidence="8" id="KW-0807">Transducer</keyword>
<evidence type="ECO:0000313" key="12">
    <source>
        <dbReference type="RefSeq" id="XP_013789283.1"/>
    </source>
</evidence>
<dbReference type="Gene3D" id="1.20.1070.10">
    <property type="entry name" value="Rhodopsin 7-helix transmembrane proteins"/>
    <property type="match status" value="1"/>
</dbReference>
<keyword evidence="11" id="KW-1185">Reference proteome</keyword>
<feature type="domain" description="G-protein coupled receptors family 1 profile" evidence="10">
    <location>
        <begin position="67"/>
        <end position="190"/>
    </location>
</feature>
<evidence type="ECO:0000259" key="10">
    <source>
        <dbReference type="PROSITE" id="PS50262"/>
    </source>
</evidence>
<feature type="non-terminal residue" evidence="12">
    <location>
        <position position="217"/>
    </location>
</feature>
<evidence type="ECO:0000256" key="5">
    <source>
        <dbReference type="ARBA" id="ARBA00023040"/>
    </source>
</evidence>
<evidence type="ECO:0000256" key="7">
    <source>
        <dbReference type="ARBA" id="ARBA00023170"/>
    </source>
</evidence>
<keyword evidence="7" id="KW-0675">Receptor</keyword>
<evidence type="ECO:0000256" key="8">
    <source>
        <dbReference type="ARBA" id="ARBA00023224"/>
    </source>
</evidence>
<evidence type="ECO:0000313" key="11">
    <source>
        <dbReference type="Proteomes" id="UP000694941"/>
    </source>
</evidence>
<feature type="transmembrane region" description="Helical" evidence="9">
    <location>
        <begin position="127"/>
        <end position="151"/>
    </location>
</feature>
<dbReference type="PANTHER" id="PTHR45695:SF9">
    <property type="entry name" value="LEUCOKININ RECEPTOR"/>
    <property type="match status" value="1"/>
</dbReference>
<evidence type="ECO:0000256" key="4">
    <source>
        <dbReference type="ARBA" id="ARBA00022989"/>
    </source>
</evidence>
<proteinExistence type="inferred from homology"/>
<gene>
    <name evidence="12" type="primary">LOC106473148</name>
</gene>
<protein>
    <submittedName>
        <fullName evidence="12">Allatostatin-A receptor-like</fullName>
    </submittedName>
</protein>
<comment type="subcellular location">
    <subcellularLocation>
        <location evidence="1">Membrane</location>
        <topology evidence="1">Multi-pass membrane protein</topology>
    </subcellularLocation>
</comment>
<keyword evidence="6 9" id="KW-0472">Membrane</keyword>
<dbReference type="Pfam" id="PF00001">
    <property type="entry name" value="7tm_1"/>
    <property type="match status" value="1"/>
</dbReference>
<accession>A0ABM1BV64</accession>
<dbReference type="InterPro" id="IPR000276">
    <property type="entry name" value="GPCR_Rhodpsn"/>
</dbReference>
<sequence length="217" mass="24231">MRNRKTSGDPGETNNRQVSIVLGGPDLRDRQLVMISEMPTVERLLGIPLRGELASDNRVRPAVKEVCDTLSIQATLLHFCDSHPFFLPVAIMATAYSLIIWKLWISELPGERNLVNITVQHRSKKKVVKLVAVVLIVFVCCWTPFQVIILYSQFGHSSSLTGELPTWFPVVTYFATYFAFSNSALNPIIYGGFCNNFRQGLCAVLLCKGSGQSLNRP</sequence>
<evidence type="ECO:0000256" key="1">
    <source>
        <dbReference type="ARBA" id="ARBA00004141"/>
    </source>
</evidence>
<feature type="transmembrane region" description="Helical" evidence="9">
    <location>
        <begin position="171"/>
        <end position="190"/>
    </location>
</feature>
<keyword evidence="3 9" id="KW-0812">Transmembrane</keyword>
<comment type="similarity">
    <text evidence="2">Belongs to the G-protein coupled receptor 1 family.</text>
</comment>
<dbReference type="PANTHER" id="PTHR45695">
    <property type="entry name" value="LEUCOKININ RECEPTOR-RELATED"/>
    <property type="match status" value="1"/>
</dbReference>
<name>A0ABM1BV64_LIMPO</name>
<keyword evidence="4 9" id="KW-1133">Transmembrane helix</keyword>
<reference evidence="12" key="1">
    <citation type="submission" date="2025-08" db="UniProtKB">
        <authorList>
            <consortium name="RefSeq"/>
        </authorList>
    </citation>
    <scope>IDENTIFICATION</scope>
    <source>
        <tissue evidence="12">Muscle</tissue>
    </source>
</reference>
<evidence type="ECO:0000256" key="2">
    <source>
        <dbReference type="ARBA" id="ARBA00010663"/>
    </source>
</evidence>
<evidence type="ECO:0000256" key="6">
    <source>
        <dbReference type="ARBA" id="ARBA00023136"/>
    </source>
</evidence>
<dbReference type="PROSITE" id="PS50262">
    <property type="entry name" value="G_PROTEIN_RECEP_F1_2"/>
    <property type="match status" value="1"/>
</dbReference>
<organism evidence="11 12">
    <name type="scientific">Limulus polyphemus</name>
    <name type="common">Atlantic horseshoe crab</name>
    <dbReference type="NCBI Taxonomy" id="6850"/>
    <lineage>
        <taxon>Eukaryota</taxon>
        <taxon>Metazoa</taxon>
        <taxon>Ecdysozoa</taxon>
        <taxon>Arthropoda</taxon>
        <taxon>Chelicerata</taxon>
        <taxon>Merostomata</taxon>
        <taxon>Xiphosura</taxon>
        <taxon>Limulidae</taxon>
        <taxon>Limulus</taxon>
    </lineage>
</organism>
<dbReference type="InterPro" id="IPR017452">
    <property type="entry name" value="GPCR_Rhodpsn_7TM"/>
</dbReference>
<dbReference type="GeneID" id="106473148"/>
<dbReference type="Proteomes" id="UP000694941">
    <property type="component" value="Unplaced"/>
</dbReference>
<evidence type="ECO:0000256" key="9">
    <source>
        <dbReference type="SAM" id="Phobius"/>
    </source>
</evidence>